<dbReference type="PROSITE" id="PS51677">
    <property type="entry name" value="NODB"/>
    <property type="match status" value="1"/>
</dbReference>
<evidence type="ECO:0000256" key="2">
    <source>
        <dbReference type="ARBA" id="ARBA00022801"/>
    </source>
</evidence>
<gene>
    <name evidence="4" type="ORF">ADM90_21015</name>
</gene>
<proteinExistence type="predicted"/>
<feature type="domain" description="NodB homology" evidence="3">
    <location>
        <begin position="49"/>
        <end position="229"/>
    </location>
</feature>
<dbReference type="Proteomes" id="UP000037977">
    <property type="component" value="Unassembled WGS sequence"/>
</dbReference>
<sequence length="245" mass="27934">MTRLYVLVLTVCLLIISGIFVEQKGHADKGRRYYEETGEVVWDIHTQDKIVALTFDDGPHPEYTAAVLDLLEKYDAKATFFIIGKNAEKYPDLVLRSYTEGHELANHTYTHPFKVSIKALREELRQTNNTIYSITGFSPVLFRPVGGNYTDAMINAAVKDGYQVVMWSWHQDTQDWKQPGVKKIIQKVMKGTKPGDVILFHDGGGNRTQTIKALEEIIPALKKQGYTFVTVSELIERKQQQEQVQ</sequence>
<keyword evidence="2" id="KW-0378">Hydrolase</keyword>
<comment type="caution">
    <text evidence="4">The sequence shown here is derived from an EMBL/GenBank/DDBJ whole genome shotgun (WGS) entry which is preliminary data.</text>
</comment>
<dbReference type="RefSeq" id="WP_053996828.1">
    <property type="nucleotide sequence ID" value="NZ_CP065643.1"/>
</dbReference>
<dbReference type="SUPFAM" id="SSF88713">
    <property type="entry name" value="Glycoside hydrolase/deacetylase"/>
    <property type="match status" value="1"/>
</dbReference>
<dbReference type="InterPro" id="IPR050248">
    <property type="entry name" value="Polysacc_deacetylase_ArnD"/>
</dbReference>
<keyword evidence="5" id="KW-1185">Reference proteome</keyword>
<evidence type="ECO:0000313" key="5">
    <source>
        <dbReference type="Proteomes" id="UP000037977"/>
    </source>
</evidence>
<dbReference type="PATRIC" id="fig|33935.3.peg.4446"/>
<keyword evidence="1" id="KW-0479">Metal-binding</keyword>
<dbReference type="OrthoDB" id="9812065at2"/>
<dbReference type="GO" id="GO:0046872">
    <property type="term" value="F:metal ion binding"/>
    <property type="evidence" value="ECO:0007669"/>
    <property type="project" value="UniProtKB-KW"/>
</dbReference>
<dbReference type="InterPro" id="IPR011330">
    <property type="entry name" value="Glyco_hydro/deAcase_b/a-brl"/>
</dbReference>
<dbReference type="PANTHER" id="PTHR10587">
    <property type="entry name" value="GLYCOSYL TRANSFERASE-RELATED"/>
    <property type="match status" value="1"/>
</dbReference>
<protein>
    <submittedName>
        <fullName evidence="4">Oligosaccharide deacetylase</fullName>
    </submittedName>
</protein>
<dbReference type="EMBL" id="LGCI01000011">
    <property type="protein sequence ID" value="KOY80327.1"/>
    <property type="molecule type" value="Genomic_DNA"/>
</dbReference>
<dbReference type="GO" id="GO:0016020">
    <property type="term" value="C:membrane"/>
    <property type="evidence" value="ECO:0007669"/>
    <property type="project" value="TreeGrafter"/>
</dbReference>
<dbReference type="PANTHER" id="PTHR10587:SF133">
    <property type="entry name" value="CHITIN DEACETYLASE 1-RELATED"/>
    <property type="match status" value="1"/>
</dbReference>
<dbReference type="Gene3D" id="3.20.20.370">
    <property type="entry name" value="Glycoside hydrolase/deacetylase"/>
    <property type="match status" value="1"/>
</dbReference>
<dbReference type="InterPro" id="IPR002509">
    <property type="entry name" value="NODB_dom"/>
</dbReference>
<accession>A0A0N0UW32</accession>
<reference evidence="4 5" key="1">
    <citation type="submission" date="2015-07" db="EMBL/GenBank/DDBJ databases">
        <title>Genome sequencing project for genomic taxonomy and phylogenomics of Bacillus-like bacteria.</title>
        <authorList>
            <person name="Liu B."/>
            <person name="Wang J."/>
            <person name="Zhu Y."/>
            <person name="Liu G."/>
            <person name="Chen Q."/>
            <person name="Chen Z."/>
            <person name="Che J."/>
            <person name="Ge C."/>
            <person name="Shi H."/>
            <person name="Pan Z."/>
            <person name="Liu X."/>
        </authorList>
    </citation>
    <scope>NUCLEOTIDE SEQUENCE [LARGE SCALE GENOMIC DNA]</scope>
    <source>
        <strain evidence="4 5">DSM 54</strain>
    </source>
</reference>
<dbReference type="GO" id="GO:0005975">
    <property type="term" value="P:carbohydrate metabolic process"/>
    <property type="evidence" value="ECO:0007669"/>
    <property type="project" value="InterPro"/>
</dbReference>
<dbReference type="CDD" id="cd10917">
    <property type="entry name" value="CE4_NodB_like_6s_7s"/>
    <property type="match status" value="1"/>
</dbReference>
<organism evidence="4 5">
    <name type="scientific">Lysinibacillus macroides</name>
    <dbReference type="NCBI Taxonomy" id="33935"/>
    <lineage>
        <taxon>Bacteria</taxon>
        <taxon>Bacillati</taxon>
        <taxon>Bacillota</taxon>
        <taxon>Bacilli</taxon>
        <taxon>Bacillales</taxon>
        <taxon>Bacillaceae</taxon>
        <taxon>Lysinibacillus</taxon>
    </lineage>
</organism>
<dbReference type="GO" id="GO:0016810">
    <property type="term" value="F:hydrolase activity, acting on carbon-nitrogen (but not peptide) bonds"/>
    <property type="evidence" value="ECO:0007669"/>
    <property type="project" value="InterPro"/>
</dbReference>
<dbReference type="AlphaFoldDB" id="A0A0N0UW32"/>
<evidence type="ECO:0000256" key="1">
    <source>
        <dbReference type="ARBA" id="ARBA00022723"/>
    </source>
</evidence>
<name>A0A0N0UW32_9BACI</name>
<evidence type="ECO:0000313" key="4">
    <source>
        <dbReference type="EMBL" id="KOY80327.1"/>
    </source>
</evidence>
<evidence type="ECO:0000259" key="3">
    <source>
        <dbReference type="PROSITE" id="PS51677"/>
    </source>
</evidence>
<dbReference type="Pfam" id="PF01522">
    <property type="entry name" value="Polysacc_deac_1"/>
    <property type="match status" value="1"/>
</dbReference>